<dbReference type="InterPro" id="IPR021519">
    <property type="entry name" value="DUF3182"/>
</dbReference>
<comment type="caution">
    <text evidence="1">The sequence shown here is derived from an EMBL/GenBank/DDBJ whole genome shotgun (WGS) entry which is preliminary data.</text>
</comment>
<accession>A0ABU8MAI9</accession>
<dbReference type="EMBL" id="JBBEGM010000011">
    <property type="protein sequence ID" value="MEJ2864364.1"/>
    <property type="molecule type" value="Genomic_DNA"/>
</dbReference>
<dbReference type="Pfam" id="PF11379">
    <property type="entry name" value="DUF3182"/>
    <property type="match status" value="1"/>
</dbReference>
<evidence type="ECO:0000313" key="2">
    <source>
        <dbReference type="Proteomes" id="UP001369736"/>
    </source>
</evidence>
<reference evidence="1 2" key="1">
    <citation type="submission" date="2024-03" db="EMBL/GenBank/DDBJ databases">
        <title>Actinomycetospora sp. OC33-EN07, a novel actinomycete isolated from wild orchid (Aerides multiflora).</title>
        <authorList>
            <person name="Suriyachadkun C."/>
        </authorList>
    </citation>
    <scope>NUCLEOTIDE SEQUENCE [LARGE SCALE GENOMIC DNA]</scope>
    <source>
        <strain evidence="1 2">OC33-EN07</strain>
    </source>
</reference>
<keyword evidence="2" id="KW-1185">Reference proteome</keyword>
<proteinExistence type="predicted"/>
<sequence>MTEHLTGIEARDRGVTELCAEIAPAGYRVVITHEAVALEDLGARLTDDGPVDGSGTPLWIYGSSLPRDLVQRTTKVQVHEPFDPDETPAWFDHRFPRYVSETTVPGRSCFSSTSLAGAAAALLEEYPGVRFKDPNGASGVGQWSLRSTDEIESVLASVAADARASRDLELNDYLAHFGFVVEAEVEDVEAWSVTVTRTPDGCYSSFGSLRELSVETTDQGVIQNYGGTSIVMVRGDPCELVVLPSGGVVARDPVAEDVRLAPTPGIINAAQRYIEGIRLWEADGAFETRANVDVITGTVARRDGSREEITAALEESGRVGGASPAELLAIRELRKDPDLAYAVRSSRHSFDDAARRYADHARTVAGSHVFWDGIDAGFDGKYVFIGAF</sequence>
<gene>
    <name evidence="1" type="ORF">WCD58_24615</name>
</gene>
<name>A0ABU8MAI9_9PSEU</name>
<protein>
    <submittedName>
        <fullName evidence="1">DUF3182 family protein</fullName>
    </submittedName>
</protein>
<dbReference type="RefSeq" id="WP_337705722.1">
    <property type="nucleotide sequence ID" value="NZ_JBBEGM010000011.1"/>
</dbReference>
<dbReference type="Proteomes" id="UP001369736">
    <property type="component" value="Unassembled WGS sequence"/>
</dbReference>
<organism evidence="1 2">
    <name type="scientific">Actinomycetospora flava</name>
    <dbReference type="NCBI Taxonomy" id="3129232"/>
    <lineage>
        <taxon>Bacteria</taxon>
        <taxon>Bacillati</taxon>
        <taxon>Actinomycetota</taxon>
        <taxon>Actinomycetes</taxon>
        <taxon>Pseudonocardiales</taxon>
        <taxon>Pseudonocardiaceae</taxon>
        <taxon>Actinomycetospora</taxon>
    </lineage>
</organism>
<evidence type="ECO:0000313" key="1">
    <source>
        <dbReference type="EMBL" id="MEJ2864364.1"/>
    </source>
</evidence>